<accession>A0A229P4J6</accession>
<dbReference type="Proteomes" id="UP000215145">
    <property type="component" value="Unassembled WGS sequence"/>
</dbReference>
<evidence type="ECO:0000259" key="4">
    <source>
        <dbReference type="PROSITE" id="PS51118"/>
    </source>
</evidence>
<dbReference type="RefSeq" id="WP_089523926.1">
    <property type="nucleotide sequence ID" value="NZ_NMUQ01000001.1"/>
</dbReference>
<protein>
    <recommendedName>
        <fullName evidence="4">HTH hxlR-type domain-containing protein</fullName>
    </recommendedName>
</protein>
<proteinExistence type="predicted"/>
<dbReference type="OrthoDB" id="9791143at2"/>
<dbReference type="PROSITE" id="PS51118">
    <property type="entry name" value="HTH_HXLR"/>
    <property type="match status" value="1"/>
</dbReference>
<dbReference type="Gene3D" id="1.10.10.10">
    <property type="entry name" value="Winged helix-like DNA-binding domain superfamily/Winged helix DNA-binding domain"/>
    <property type="match status" value="1"/>
</dbReference>
<evidence type="ECO:0000256" key="1">
    <source>
        <dbReference type="ARBA" id="ARBA00023015"/>
    </source>
</evidence>
<reference evidence="5 6" key="1">
    <citation type="submission" date="2017-07" db="EMBL/GenBank/DDBJ databases">
        <title>Paenibacillus herberti R33 genome sequencing and assembly.</title>
        <authorList>
            <person name="Su W."/>
        </authorList>
    </citation>
    <scope>NUCLEOTIDE SEQUENCE [LARGE SCALE GENOMIC DNA]</scope>
    <source>
        <strain evidence="5 6">R33</strain>
    </source>
</reference>
<keyword evidence="1" id="KW-0805">Transcription regulation</keyword>
<keyword evidence="2" id="KW-0238">DNA-binding</keyword>
<feature type="domain" description="HTH hxlR-type" evidence="4">
    <location>
        <begin position="12"/>
        <end position="118"/>
    </location>
</feature>
<dbReference type="InterPro" id="IPR002577">
    <property type="entry name" value="HTH_HxlR"/>
</dbReference>
<keyword evidence="6" id="KW-1185">Reference proteome</keyword>
<dbReference type="AlphaFoldDB" id="A0A229P4J6"/>
<dbReference type="Pfam" id="PF01638">
    <property type="entry name" value="HxlR"/>
    <property type="match status" value="1"/>
</dbReference>
<keyword evidence="3" id="KW-0804">Transcription</keyword>
<name>A0A229P4J6_9BACL</name>
<evidence type="ECO:0000313" key="5">
    <source>
        <dbReference type="EMBL" id="OXM16845.1"/>
    </source>
</evidence>
<organism evidence="5 6">
    <name type="scientific">Paenibacillus herberti</name>
    <dbReference type="NCBI Taxonomy" id="1619309"/>
    <lineage>
        <taxon>Bacteria</taxon>
        <taxon>Bacillati</taxon>
        <taxon>Bacillota</taxon>
        <taxon>Bacilli</taxon>
        <taxon>Bacillales</taxon>
        <taxon>Paenibacillaceae</taxon>
        <taxon>Paenibacillus</taxon>
    </lineage>
</organism>
<dbReference type="PANTHER" id="PTHR33204:SF29">
    <property type="entry name" value="TRANSCRIPTIONAL REGULATOR"/>
    <property type="match status" value="1"/>
</dbReference>
<sequence length="127" mass="14956">MEKQDDAQLNAAPSYKYLNEFDATMQMIQGKWKVMILYELHEQSARRFGELLKYIHDISHKTLTNQLRELEANALIIRTVYSEVPARVEYKLSDKGRSLIPLLEMICDWGLTHVDRNEIQRLLCDDE</sequence>
<gene>
    <name evidence="5" type="ORF">CGZ75_09400</name>
</gene>
<evidence type="ECO:0000256" key="3">
    <source>
        <dbReference type="ARBA" id="ARBA00023163"/>
    </source>
</evidence>
<evidence type="ECO:0000256" key="2">
    <source>
        <dbReference type="ARBA" id="ARBA00023125"/>
    </source>
</evidence>
<dbReference type="SUPFAM" id="SSF46785">
    <property type="entry name" value="Winged helix' DNA-binding domain"/>
    <property type="match status" value="1"/>
</dbReference>
<dbReference type="InterPro" id="IPR036388">
    <property type="entry name" value="WH-like_DNA-bd_sf"/>
</dbReference>
<dbReference type="InterPro" id="IPR036390">
    <property type="entry name" value="WH_DNA-bd_sf"/>
</dbReference>
<dbReference type="EMBL" id="NMUQ01000001">
    <property type="protein sequence ID" value="OXM16845.1"/>
    <property type="molecule type" value="Genomic_DNA"/>
</dbReference>
<dbReference type="PANTHER" id="PTHR33204">
    <property type="entry name" value="TRANSCRIPTIONAL REGULATOR, MARR FAMILY"/>
    <property type="match status" value="1"/>
</dbReference>
<evidence type="ECO:0000313" key="6">
    <source>
        <dbReference type="Proteomes" id="UP000215145"/>
    </source>
</evidence>
<comment type="caution">
    <text evidence="5">The sequence shown here is derived from an EMBL/GenBank/DDBJ whole genome shotgun (WGS) entry which is preliminary data.</text>
</comment>
<dbReference type="GO" id="GO:0003677">
    <property type="term" value="F:DNA binding"/>
    <property type="evidence" value="ECO:0007669"/>
    <property type="project" value="UniProtKB-KW"/>
</dbReference>